<dbReference type="FunFam" id="3.40.50.300:FF:000221">
    <property type="entry name" value="Multidrug ABC transporter ATP-binding protein"/>
    <property type="match status" value="1"/>
</dbReference>
<dbReference type="InterPro" id="IPR027417">
    <property type="entry name" value="P-loop_NTPase"/>
</dbReference>
<evidence type="ECO:0000256" key="1">
    <source>
        <dbReference type="ARBA" id="ARBA00004651"/>
    </source>
</evidence>
<reference evidence="12" key="1">
    <citation type="submission" date="2020-09" db="EMBL/GenBank/DDBJ databases">
        <title>A novel bacterium of genus Paenibacillus, isolated from South China Sea.</title>
        <authorList>
            <person name="Huang H."/>
            <person name="Mo K."/>
            <person name="Hu Y."/>
        </authorList>
    </citation>
    <scope>NUCLEOTIDE SEQUENCE</scope>
    <source>
        <strain evidence="12">IB182496</strain>
    </source>
</reference>
<sequence length="570" mass="63443">MPDWKWLAGQARPLKWPLLLAVLLCVLDMLSLLGITAVQKWIIDDIFVAGEYGLLTRYLLLFAALIVGYNAVHLLSYMLNRRNEYALLRRLSVQLMHVMYRMPVSRYHSERIGALAQRFHQEVRDTSHFVAHLLPGSLTGVLRVAVLAGFIGWAEPLMLALIVVLGLVYTVIGRKLGPDQKAAGKAVQAARSDVAVQLEEGIASTREVIAFHRHAWELERYAHRFRHFFGKVMAEGKLANRQLAWSEPLRWGMNLAVLGYGAYLTITGSLSIGSYIVVYQFASQLLDGMQQLLGYGLQFSARMGTVERLRSFMTDSEPEDGRLLEGPIRSLTFHEVGFAYPGQRERVLDGLTVELPIGGKTAFVGASGGGKSTVAQLLERFYDPQEGEIRVSGEPLRELALDSWRSRIVLVPQDPYLFPDTIRHNLALGREGVTEQACEAACRAAEIHADIAALPSGYDTVLGERGITLSGGQRQRLAIARALLADAEVLVLDEATSALDLETERRVQRNLDRLREGKTTIVIAHRLSTVENADCIYVMSRGRIVESGTHEELLRSASLYKELVYARLAN</sequence>
<dbReference type="InterPro" id="IPR003593">
    <property type="entry name" value="AAA+_ATPase"/>
</dbReference>
<dbReference type="GO" id="GO:0005886">
    <property type="term" value="C:plasma membrane"/>
    <property type="evidence" value="ECO:0007669"/>
    <property type="project" value="UniProtKB-SubCell"/>
</dbReference>
<comment type="subcellular location">
    <subcellularLocation>
        <location evidence="1">Cell membrane</location>
        <topology evidence="1">Multi-pass membrane protein</topology>
    </subcellularLocation>
</comment>
<keyword evidence="8 9" id="KW-0472">Membrane</keyword>
<dbReference type="EMBL" id="JACXIZ010000050">
    <property type="protein sequence ID" value="MBD2848037.1"/>
    <property type="molecule type" value="Genomic_DNA"/>
</dbReference>
<keyword evidence="13" id="KW-1185">Reference proteome</keyword>
<evidence type="ECO:0000256" key="7">
    <source>
        <dbReference type="ARBA" id="ARBA00022989"/>
    </source>
</evidence>
<keyword evidence="7 9" id="KW-1133">Transmembrane helix</keyword>
<evidence type="ECO:0000256" key="4">
    <source>
        <dbReference type="ARBA" id="ARBA00022692"/>
    </source>
</evidence>
<feature type="transmembrane region" description="Helical" evidence="9">
    <location>
        <begin position="260"/>
        <end position="282"/>
    </location>
</feature>
<feature type="domain" description="ABC transmembrane type-1" evidence="11">
    <location>
        <begin position="19"/>
        <end position="301"/>
    </location>
</feature>
<dbReference type="PANTHER" id="PTHR43394">
    <property type="entry name" value="ATP-DEPENDENT PERMEASE MDL1, MITOCHONDRIAL"/>
    <property type="match status" value="1"/>
</dbReference>
<evidence type="ECO:0000313" key="12">
    <source>
        <dbReference type="EMBL" id="MBD2848037.1"/>
    </source>
</evidence>
<dbReference type="SUPFAM" id="SSF52540">
    <property type="entry name" value="P-loop containing nucleoside triphosphate hydrolases"/>
    <property type="match status" value="1"/>
</dbReference>
<dbReference type="InterPro" id="IPR036640">
    <property type="entry name" value="ABC1_TM_sf"/>
</dbReference>
<keyword evidence="2" id="KW-0813">Transport</keyword>
<feature type="transmembrane region" description="Helical" evidence="9">
    <location>
        <begin position="129"/>
        <end position="151"/>
    </location>
</feature>
<dbReference type="Gene3D" id="1.20.1560.10">
    <property type="entry name" value="ABC transporter type 1, transmembrane domain"/>
    <property type="match status" value="1"/>
</dbReference>
<dbReference type="PROSITE" id="PS50929">
    <property type="entry name" value="ABC_TM1F"/>
    <property type="match status" value="1"/>
</dbReference>
<dbReference type="InterPro" id="IPR017871">
    <property type="entry name" value="ABC_transporter-like_CS"/>
</dbReference>
<dbReference type="Pfam" id="PF00005">
    <property type="entry name" value="ABC_tran"/>
    <property type="match status" value="1"/>
</dbReference>
<dbReference type="GO" id="GO:0015421">
    <property type="term" value="F:ABC-type oligopeptide transporter activity"/>
    <property type="evidence" value="ECO:0007669"/>
    <property type="project" value="TreeGrafter"/>
</dbReference>
<dbReference type="InterPro" id="IPR039421">
    <property type="entry name" value="Type_1_exporter"/>
</dbReference>
<dbReference type="InterPro" id="IPR011527">
    <property type="entry name" value="ABC1_TM_dom"/>
</dbReference>
<dbReference type="SMART" id="SM00382">
    <property type="entry name" value="AAA"/>
    <property type="match status" value="1"/>
</dbReference>
<evidence type="ECO:0000259" key="11">
    <source>
        <dbReference type="PROSITE" id="PS50929"/>
    </source>
</evidence>
<dbReference type="AlphaFoldDB" id="A0A927BWB2"/>
<dbReference type="RefSeq" id="WP_190921141.1">
    <property type="nucleotide sequence ID" value="NZ_JACXIZ010000050.1"/>
</dbReference>
<feature type="transmembrane region" description="Helical" evidence="9">
    <location>
        <begin position="58"/>
        <end position="80"/>
    </location>
</feature>
<dbReference type="Proteomes" id="UP000621560">
    <property type="component" value="Unassembled WGS sequence"/>
</dbReference>
<keyword evidence="4 9" id="KW-0812">Transmembrane</keyword>
<proteinExistence type="predicted"/>
<name>A0A927BWB2_9BACL</name>
<keyword evidence="6 12" id="KW-0067">ATP-binding</keyword>
<dbReference type="PROSITE" id="PS50893">
    <property type="entry name" value="ABC_TRANSPORTER_2"/>
    <property type="match status" value="1"/>
</dbReference>
<dbReference type="CDD" id="cd07346">
    <property type="entry name" value="ABC_6TM_exporters"/>
    <property type="match status" value="1"/>
</dbReference>
<dbReference type="InterPro" id="IPR003439">
    <property type="entry name" value="ABC_transporter-like_ATP-bd"/>
</dbReference>
<evidence type="ECO:0000256" key="5">
    <source>
        <dbReference type="ARBA" id="ARBA00022741"/>
    </source>
</evidence>
<dbReference type="PANTHER" id="PTHR43394:SF1">
    <property type="entry name" value="ATP-BINDING CASSETTE SUB-FAMILY B MEMBER 10, MITOCHONDRIAL"/>
    <property type="match status" value="1"/>
</dbReference>
<evidence type="ECO:0000259" key="10">
    <source>
        <dbReference type="PROSITE" id="PS50893"/>
    </source>
</evidence>
<dbReference type="Pfam" id="PF00664">
    <property type="entry name" value="ABC_membrane"/>
    <property type="match status" value="1"/>
</dbReference>
<dbReference type="Gene3D" id="3.40.50.300">
    <property type="entry name" value="P-loop containing nucleotide triphosphate hydrolases"/>
    <property type="match status" value="1"/>
</dbReference>
<feature type="transmembrane region" description="Helical" evidence="9">
    <location>
        <begin position="157"/>
        <end position="176"/>
    </location>
</feature>
<gene>
    <name evidence="12" type="ORF">IDH44_22810</name>
</gene>
<feature type="transmembrane region" description="Helical" evidence="9">
    <location>
        <begin position="16"/>
        <end position="38"/>
    </location>
</feature>
<dbReference type="PROSITE" id="PS00211">
    <property type="entry name" value="ABC_TRANSPORTER_1"/>
    <property type="match status" value="1"/>
</dbReference>
<keyword evidence="5" id="KW-0547">Nucleotide-binding</keyword>
<dbReference type="GO" id="GO:0005524">
    <property type="term" value="F:ATP binding"/>
    <property type="evidence" value="ECO:0007669"/>
    <property type="project" value="UniProtKB-KW"/>
</dbReference>
<evidence type="ECO:0000256" key="6">
    <source>
        <dbReference type="ARBA" id="ARBA00022840"/>
    </source>
</evidence>
<accession>A0A927BWB2</accession>
<evidence type="ECO:0000256" key="8">
    <source>
        <dbReference type="ARBA" id="ARBA00023136"/>
    </source>
</evidence>
<keyword evidence="3" id="KW-1003">Cell membrane</keyword>
<feature type="domain" description="ABC transporter" evidence="10">
    <location>
        <begin position="331"/>
        <end position="566"/>
    </location>
</feature>
<evidence type="ECO:0000256" key="2">
    <source>
        <dbReference type="ARBA" id="ARBA00022448"/>
    </source>
</evidence>
<evidence type="ECO:0000256" key="3">
    <source>
        <dbReference type="ARBA" id="ARBA00022475"/>
    </source>
</evidence>
<evidence type="ECO:0000256" key="9">
    <source>
        <dbReference type="SAM" id="Phobius"/>
    </source>
</evidence>
<organism evidence="12 13">
    <name type="scientific">Paenibacillus sabuli</name>
    <dbReference type="NCBI Taxonomy" id="2772509"/>
    <lineage>
        <taxon>Bacteria</taxon>
        <taxon>Bacillati</taxon>
        <taxon>Bacillota</taxon>
        <taxon>Bacilli</taxon>
        <taxon>Bacillales</taxon>
        <taxon>Paenibacillaceae</taxon>
        <taxon>Paenibacillus</taxon>
    </lineage>
</organism>
<protein>
    <submittedName>
        <fullName evidence="12">ABC transporter ATP-binding protein</fullName>
    </submittedName>
</protein>
<dbReference type="SUPFAM" id="SSF90123">
    <property type="entry name" value="ABC transporter transmembrane region"/>
    <property type="match status" value="1"/>
</dbReference>
<dbReference type="GO" id="GO:0016887">
    <property type="term" value="F:ATP hydrolysis activity"/>
    <property type="evidence" value="ECO:0007669"/>
    <property type="project" value="InterPro"/>
</dbReference>
<evidence type="ECO:0000313" key="13">
    <source>
        <dbReference type="Proteomes" id="UP000621560"/>
    </source>
</evidence>
<comment type="caution">
    <text evidence="12">The sequence shown here is derived from an EMBL/GenBank/DDBJ whole genome shotgun (WGS) entry which is preliminary data.</text>
</comment>